<accession>A0A4Z2IP56</accession>
<proteinExistence type="predicted"/>
<dbReference type="PANTHER" id="PTHR22878:SF66">
    <property type="entry name" value="DYNEIN AXONEMAL HEAVY CHAIN 7"/>
    <property type="match status" value="1"/>
</dbReference>
<dbReference type="OrthoDB" id="5593012at2759"/>
<dbReference type="FunFam" id="1.20.1270.280:FF:000001">
    <property type="entry name" value="dynein heavy chain 7, axonemal"/>
    <property type="match status" value="1"/>
</dbReference>
<keyword evidence="3" id="KW-1185">Reference proteome</keyword>
<dbReference type="AlphaFoldDB" id="A0A4Z2IP56"/>
<dbReference type="EMBL" id="SRLO01000064">
    <property type="protein sequence ID" value="TNN79448.1"/>
    <property type="molecule type" value="Genomic_DNA"/>
</dbReference>
<dbReference type="InterPro" id="IPR041228">
    <property type="entry name" value="Dynein_C"/>
</dbReference>
<dbReference type="InterPro" id="IPR026983">
    <property type="entry name" value="DHC"/>
</dbReference>
<dbReference type="Proteomes" id="UP000314294">
    <property type="component" value="Unassembled WGS sequence"/>
</dbReference>
<dbReference type="InterPro" id="IPR043160">
    <property type="entry name" value="Dynein_C_barrel"/>
</dbReference>
<dbReference type="Gene3D" id="3.10.490.20">
    <property type="match status" value="1"/>
</dbReference>
<dbReference type="GO" id="GO:0045505">
    <property type="term" value="F:dynein intermediate chain binding"/>
    <property type="evidence" value="ECO:0007669"/>
    <property type="project" value="InterPro"/>
</dbReference>
<comment type="caution">
    <text evidence="2">The sequence shown here is derived from an EMBL/GenBank/DDBJ whole genome shotgun (WGS) entry which is preliminary data.</text>
</comment>
<dbReference type="GO" id="GO:0007018">
    <property type="term" value="P:microtubule-based movement"/>
    <property type="evidence" value="ECO:0007669"/>
    <property type="project" value="InterPro"/>
</dbReference>
<dbReference type="PANTHER" id="PTHR22878">
    <property type="entry name" value="DYNEIN HEAVY CHAIN 6, AXONEMAL-LIKE-RELATED"/>
    <property type="match status" value="1"/>
</dbReference>
<dbReference type="GO" id="GO:0051959">
    <property type="term" value="F:dynein light intermediate chain binding"/>
    <property type="evidence" value="ECO:0007669"/>
    <property type="project" value="InterPro"/>
</dbReference>
<sequence>MVFEVAADILSKLPADFDLEEVLRRFPTSYDESMNTVLVQEMGRFNNLLRTVRESSVNIQKAIKGLVVMSAELEEVVSSILTGRIPATWMKKSYPSLKPLGSYVTDFLERLKFLQDWYEGGTPAVFWVSGFFFTQAFLTGSQQNYARKHTVPIDLLGFDFEVMNEMQSKLPPADGRTLAGLMRREKEGWC</sequence>
<dbReference type="Pfam" id="PF18199">
    <property type="entry name" value="Dynein_C"/>
    <property type="match status" value="1"/>
</dbReference>
<protein>
    <submittedName>
        <fullName evidence="2">Dynein heavy chain 7, axonemal</fullName>
    </submittedName>
</protein>
<dbReference type="Gene3D" id="1.20.1270.280">
    <property type="match status" value="1"/>
</dbReference>
<reference evidence="2 3" key="1">
    <citation type="submission" date="2019-03" db="EMBL/GenBank/DDBJ databases">
        <title>First draft genome of Liparis tanakae, snailfish: a comprehensive survey of snailfish specific genes.</title>
        <authorList>
            <person name="Kim W."/>
            <person name="Song I."/>
            <person name="Jeong J.-H."/>
            <person name="Kim D."/>
            <person name="Kim S."/>
            <person name="Ryu S."/>
            <person name="Song J.Y."/>
            <person name="Lee S.K."/>
        </authorList>
    </citation>
    <scope>NUCLEOTIDE SEQUENCE [LARGE SCALE GENOMIC DNA]</scope>
    <source>
        <tissue evidence="2">Muscle</tissue>
    </source>
</reference>
<evidence type="ECO:0000313" key="2">
    <source>
        <dbReference type="EMBL" id="TNN79448.1"/>
    </source>
</evidence>
<evidence type="ECO:0000313" key="3">
    <source>
        <dbReference type="Proteomes" id="UP000314294"/>
    </source>
</evidence>
<name>A0A4Z2IP56_9TELE</name>
<organism evidence="2 3">
    <name type="scientific">Liparis tanakae</name>
    <name type="common">Tanaka's snailfish</name>
    <dbReference type="NCBI Taxonomy" id="230148"/>
    <lineage>
        <taxon>Eukaryota</taxon>
        <taxon>Metazoa</taxon>
        <taxon>Chordata</taxon>
        <taxon>Craniata</taxon>
        <taxon>Vertebrata</taxon>
        <taxon>Euteleostomi</taxon>
        <taxon>Actinopterygii</taxon>
        <taxon>Neopterygii</taxon>
        <taxon>Teleostei</taxon>
        <taxon>Neoteleostei</taxon>
        <taxon>Acanthomorphata</taxon>
        <taxon>Eupercaria</taxon>
        <taxon>Perciformes</taxon>
        <taxon>Cottioidei</taxon>
        <taxon>Cottales</taxon>
        <taxon>Liparidae</taxon>
        <taxon>Liparis</taxon>
    </lineage>
</organism>
<gene>
    <name evidence="2" type="primary">DNAH7_2</name>
    <name evidence="2" type="ORF">EYF80_010262</name>
</gene>
<feature type="domain" description="Dynein heavy chain C-terminal" evidence="1">
    <location>
        <begin position="2"/>
        <end position="181"/>
    </location>
</feature>
<dbReference type="GO" id="GO:0030286">
    <property type="term" value="C:dynein complex"/>
    <property type="evidence" value="ECO:0007669"/>
    <property type="project" value="InterPro"/>
</dbReference>
<evidence type="ECO:0000259" key="1">
    <source>
        <dbReference type="Pfam" id="PF18199"/>
    </source>
</evidence>